<dbReference type="InterPro" id="IPR007318">
    <property type="entry name" value="Phopholipid_MeTrfase"/>
</dbReference>
<dbReference type="OrthoDB" id="941586at2"/>
<dbReference type="EMBL" id="BJYK01000010">
    <property type="protein sequence ID" value="GEN81271.1"/>
    <property type="molecule type" value="Genomic_DNA"/>
</dbReference>
<protein>
    <recommendedName>
        <fullName evidence="7">Isoprenylcysteine carboxylmethyltransferase family protein</fullName>
    </recommendedName>
</protein>
<organism evidence="5 6">
    <name type="scientific">Actinotalea fermentans</name>
    <dbReference type="NCBI Taxonomy" id="43671"/>
    <lineage>
        <taxon>Bacteria</taxon>
        <taxon>Bacillati</taxon>
        <taxon>Actinomycetota</taxon>
        <taxon>Actinomycetes</taxon>
        <taxon>Micrococcales</taxon>
        <taxon>Cellulomonadaceae</taxon>
        <taxon>Actinotalea</taxon>
    </lineage>
</organism>
<comment type="caution">
    <text evidence="5">The sequence shown here is derived from an EMBL/GenBank/DDBJ whole genome shotgun (WGS) entry which is preliminary data.</text>
</comment>
<evidence type="ECO:0000313" key="6">
    <source>
        <dbReference type="Proteomes" id="UP000321484"/>
    </source>
</evidence>
<evidence type="ECO:0000256" key="2">
    <source>
        <dbReference type="ARBA" id="ARBA00022692"/>
    </source>
</evidence>
<keyword evidence="2" id="KW-0812">Transmembrane</keyword>
<evidence type="ECO:0000313" key="5">
    <source>
        <dbReference type="EMBL" id="GEN81271.1"/>
    </source>
</evidence>
<dbReference type="AlphaFoldDB" id="A0A511Z1D7"/>
<evidence type="ECO:0008006" key="7">
    <source>
        <dbReference type="Google" id="ProtNLM"/>
    </source>
</evidence>
<dbReference type="Gene3D" id="1.20.120.1630">
    <property type="match status" value="1"/>
</dbReference>
<comment type="subcellular location">
    <subcellularLocation>
        <location evidence="1">Endomembrane system</location>
        <topology evidence="1">Multi-pass membrane protein</topology>
    </subcellularLocation>
</comment>
<evidence type="ECO:0000256" key="3">
    <source>
        <dbReference type="ARBA" id="ARBA00022989"/>
    </source>
</evidence>
<accession>A0A511Z1D7</accession>
<dbReference type="PANTHER" id="PTHR12714:SF9">
    <property type="entry name" value="PROTEIN-S-ISOPRENYLCYSTEINE O-METHYLTRANSFERASE"/>
    <property type="match status" value="1"/>
</dbReference>
<sequence length="170" mass="17887">MPSSPAHALAAALARRPGWGRWIGPDDAVVVAQAACLAALAWPGRPRWRLGPGAAAAAGTAMVAGATFAVAAGSAHGTRLTPRVEPPDDAPLLTTGPYAVSRNPIYGGLLLGTSGWAVLRRRPEPLLAWGALLAVLTRKAVREERRLAARYGPTFEAYRARTPRFLGLPR</sequence>
<evidence type="ECO:0000256" key="1">
    <source>
        <dbReference type="ARBA" id="ARBA00004127"/>
    </source>
</evidence>
<dbReference type="GO" id="GO:0016740">
    <property type="term" value="F:transferase activity"/>
    <property type="evidence" value="ECO:0007669"/>
    <property type="project" value="UniProtKB-ARBA"/>
</dbReference>
<dbReference type="PANTHER" id="PTHR12714">
    <property type="entry name" value="PROTEIN-S ISOPRENYLCYSTEINE O-METHYLTRANSFERASE"/>
    <property type="match status" value="1"/>
</dbReference>
<dbReference type="RefSeq" id="WP_146819963.1">
    <property type="nucleotide sequence ID" value="NZ_BJYK01000010.1"/>
</dbReference>
<evidence type="ECO:0000256" key="4">
    <source>
        <dbReference type="ARBA" id="ARBA00023136"/>
    </source>
</evidence>
<gene>
    <name evidence="5" type="ORF">AFE02nite_30050</name>
</gene>
<dbReference type="Pfam" id="PF04191">
    <property type="entry name" value="PEMT"/>
    <property type="match status" value="1"/>
</dbReference>
<keyword evidence="6" id="KW-1185">Reference proteome</keyword>
<name>A0A511Z1D7_9CELL</name>
<reference evidence="5 6" key="1">
    <citation type="submission" date="2019-07" db="EMBL/GenBank/DDBJ databases">
        <title>Whole genome shotgun sequence of Actinotalea fermentans NBRC 105374.</title>
        <authorList>
            <person name="Hosoyama A."/>
            <person name="Uohara A."/>
            <person name="Ohji S."/>
            <person name="Ichikawa N."/>
        </authorList>
    </citation>
    <scope>NUCLEOTIDE SEQUENCE [LARGE SCALE GENOMIC DNA]</scope>
    <source>
        <strain evidence="5 6">NBRC 105374</strain>
    </source>
</reference>
<keyword evidence="4" id="KW-0472">Membrane</keyword>
<proteinExistence type="predicted"/>
<dbReference type="Proteomes" id="UP000321484">
    <property type="component" value="Unassembled WGS sequence"/>
</dbReference>
<keyword evidence="3" id="KW-1133">Transmembrane helix</keyword>
<dbReference type="GO" id="GO:0012505">
    <property type="term" value="C:endomembrane system"/>
    <property type="evidence" value="ECO:0007669"/>
    <property type="project" value="UniProtKB-SubCell"/>
</dbReference>